<dbReference type="STRING" id="886293.Sinac_4113"/>
<dbReference type="SUPFAM" id="SSF46689">
    <property type="entry name" value="Homeodomain-like"/>
    <property type="match status" value="2"/>
</dbReference>
<evidence type="ECO:0000313" key="5">
    <source>
        <dbReference type="Proteomes" id="UP000010798"/>
    </source>
</evidence>
<dbReference type="HOGENOM" id="CLU_000445_59_0_0"/>
<evidence type="ECO:0000313" key="4">
    <source>
        <dbReference type="EMBL" id="AGA28327.1"/>
    </source>
</evidence>
<keyword evidence="4" id="KW-0238">DNA-binding</keyword>
<feature type="domain" description="HTH araC/xylS-type" evidence="3">
    <location>
        <begin position="242"/>
        <end position="340"/>
    </location>
</feature>
<accession>L0DGC1</accession>
<evidence type="ECO:0000259" key="3">
    <source>
        <dbReference type="PROSITE" id="PS01124"/>
    </source>
</evidence>
<dbReference type="GO" id="GO:0043565">
    <property type="term" value="F:sequence-specific DNA binding"/>
    <property type="evidence" value="ECO:0007669"/>
    <property type="project" value="InterPro"/>
</dbReference>
<dbReference type="Gene3D" id="1.10.10.60">
    <property type="entry name" value="Homeodomain-like"/>
    <property type="match status" value="1"/>
</dbReference>
<dbReference type="PANTHER" id="PTHR43130:SF3">
    <property type="entry name" value="HTH-TYPE TRANSCRIPTIONAL REGULATOR RV1931C"/>
    <property type="match status" value="1"/>
</dbReference>
<dbReference type="SMART" id="SM00342">
    <property type="entry name" value="HTH_ARAC"/>
    <property type="match status" value="1"/>
</dbReference>
<dbReference type="Gene3D" id="3.40.50.880">
    <property type="match status" value="1"/>
</dbReference>
<proteinExistence type="predicted"/>
<dbReference type="PANTHER" id="PTHR43130">
    <property type="entry name" value="ARAC-FAMILY TRANSCRIPTIONAL REGULATOR"/>
    <property type="match status" value="1"/>
</dbReference>
<dbReference type="CDD" id="cd03137">
    <property type="entry name" value="GATase1_AraC_1"/>
    <property type="match status" value="1"/>
</dbReference>
<dbReference type="InterPro" id="IPR009057">
    <property type="entry name" value="Homeodomain-like_sf"/>
</dbReference>
<name>L0DGC1_SINAD</name>
<keyword evidence="1" id="KW-0805">Transcription regulation</keyword>
<keyword evidence="2" id="KW-0804">Transcription</keyword>
<dbReference type="eggNOG" id="COG4977">
    <property type="taxonomic scope" value="Bacteria"/>
</dbReference>
<dbReference type="Pfam" id="PF12833">
    <property type="entry name" value="HTH_18"/>
    <property type="match status" value="1"/>
</dbReference>
<dbReference type="InterPro" id="IPR052158">
    <property type="entry name" value="INH-QAR"/>
</dbReference>
<evidence type="ECO:0000256" key="2">
    <source>
        <dbReference type="ARBA" id="ARBA00023163"/>
    </source>
</evidence>
<dbReference type="GO" id="GO:0003700">
    <property type="term" value="F:DNA-binding transcription factor activity"/>
    <property type="evidence" value="ECO:0007669"/>
    <property type="project" value="InterPro"/>
</dbReference>
<dbReference type="AlphaFoldDB" id="L0DGC1"/>
<dbReference type="EMBL" id="CP003364">
    <property type="protein sequence ID" value="AGA28327.1"/>
    <property type="molecule type" value="Genomic_DNA"/>
</dbReference>
<dbReference type="InterPro" id="IPR029062">
    <property type="entry name" value="Class_I_gatase-like"/>
</dbReference>
<dbReference type="KEGG" id="saci:Sinac_4113"/>
<evidence type="ECO:0000256" key="1">
    <source>
        <dbReference type="ARBA" id="ARBA00023015"/>
    </source>
</evidence>
<dbReference type="RefSeq" id="WP_015247456.1">
    <property type="nucleotide sequence ID" value="NC_019892.1"/>
</dbReference>
<dbReference type="PROSITE" id="PS01124">
    <property type="entry name" value="HTH_ARAC_FAMILY_2"/>
    <property type="match status" value="1"/>
</dbReference>
<dbReference type="InterPro" id="IPR018060">
    <property type="entry name" value="HTH_AraC"/>
</dbReference>
<gene>
    <name evidence="4" type="ordered locus">Sinac_4113</name>
</gene>
<protein>
    <submittedName>
        <fullName evidence="4">Transcriptional regulator containing an amidase domain and an AraC-type DNA-binding HTH domain</fullName>
    </submittedName>
</protein>
<dbReference type="SUPFAM" id="SSF52317">
    <property type="entry name" value="Class I glutamine amidotransferase-like"/>
    <property type="match status" value="1"/>
</dbReference>
<reference evidence="4 5" key="1">
    <citation type="submission" date="2012-02" db="EMBL/GenBank/DDBJ databases">
        <title>Complete sequence of chromosome of Singulisphaera acidiphila DSM 18658.</title>
        <authorList>
            <consortium name="US DOE Joint Genome Institute (JGI-PGF)"/>
            <person name="Lucas S."/>
            <person name="Copeland A."/>
            <person name="Lapidus A."/>
            <person name="Glavina del Rio T."/>
            <person name="Dalin E."/>
            <person name="Tice H."/>
            <person name="Bruce D."/>
            <person name="Goodwin L."/>
            <person name="Pitluck S."/>
            <person name="Peters L."/>
            <person name="Ovchinnikova G."/>
            <person name="Chertkov O."/>
            <person name="Kyrpides N."/>
            <person name="Mavromatis K."/>
            <person name="Ivanova N."/>
            <person name="Brettin T."/>
            <person name="Detter J.C."/>
            <person name="Han C."/>
            <person name="Larimer F."/>
            <person name="Land M."/>
            <person name="Hauser L."/>
            <person name="Markowitz V."/>
            <person name="Cheng J.-F."/>
            <person name="Hugenholtz P."/>
            <person name="Woyke T."/>
            <person name="Wu D."/>
            <person name="Tindall B."/>
            <person name="Pomrenke H."/>
            <person name="Brambilla E."/>
            <person name="Klenk H.-P."/>
            <person name="Eisen J.A."/>
        </authorList>
    </citation>
    <scope>NUCLEOTIDE SEQUENCE [LARGE SCALE GENOMIC DNA]</scope>
    <source>
        <strain evidence="5">ATCC BAA-1392 / DSM 18658 / VKM B-2454 / MOB10</strain>
    </source>
</reference>
<keyword evidence="5" id="KW-1185">Reference proteome</keyword>
<dbReference type="Pfam" id="PF01965">
    <property type="entry name" value="DJ-1_PfpI"/>
    <property type="match status" value="1"/>
</dbReference>
<dbReference type="Proteomes" id="UP000010798">
    <property type="component" value="Chromosome"/>
</dbReference>
<sequence length="347" mass="37958">MAKRGDREGKPEEEEARVLPRRIVVVAYPQAELLDVAGPCAVFAALEQVRGEGDGARADGYLVEVISTTTDLQVITSSGVGLVAHRSYARLRGSVDTLLVVGGDSVFDVASDADFLAWLRRMAPRVRRIGSVCTGAFILAAAGLLDGRRATTHWGSCGRLARSYPEVDVQADPIFVRDGHVYTSAGVTAGMDMALALVEEDHGRAVALQIARHLVMFVRRPGGQSQFSALLELQAADREPLRELQAWMAENLAADLTVEALARQMHMSPRNFARVFLREIGRTPARFVERLRVEAARRRLEESEGGLEKIACECGFGSADSMRRSFLRVLRIAPSDYRVRFRAAPAG</sequence>
<dbReference type="InterPro" id="IPR002818">
    <property type="entry name" value="DJ-1/PfpI"/>
</dbReference>
<organism evidence="4 5">
    <name type="scientific">Singulisphaera acidiphila (strain ATCC BAA-1392 / DSM 18658 / VKM B-2454 / MOB10)</name>
    <dbReference type="NCBI Taxonomy" id="886293"/>
    <lineage>
        <taxon>Bacteria</taxon>
        <taxon>Pseudomonadati</taxon>
        <taxon>Planctomycetota</taxon>
        <taxon>Planctomycetia</taxon>
        <taxon>Isosphaerales</taxon>
        <taxon>Isosphaeraceae</taxon>
        <taxon>Singulisphaera</taxon>
    </lineage>
</organism>